<keyword evidence="2" id="KW-1185">Reference proteome</keyword>
<dbReference type="AlphaFoldDB" id="A0A7W8C3R6"/>
<dbReference type="Proteomes" id="UP000539075">
    <property type="component" value="Unassembled WGS sequence"/>
</dbReference>
<sequence length="56" mass="6534">MRLNGCEGNVRTNFVYSECYMLYRTYLNCGRMFIKATCSSIACWQSEYWAAMPIVS</sequence>
<reference evidence="1 2" key="1">
    <citation type="submission" date="2020-08" db="EMBL/GenBank/DDBJ databases">
        <title>Genomic Encyclopedia of Type Strains, Phase IV (KMG-IV): sequencing the most valuable type-strain genomes for metagenomic binning, comparative biology and taxonomic classification.</title>
        <authorList>
            <person name="Goeker M."/>
        </authorList>
    </citation>
    <scope>NUCLEOTIDE SEQUENCE [LARGE SCALE GENOMIC DNA]</scope>
    <source>
        <strain evidence="1 2">DSM 11275</strain>
    </source>
</reference>
<dbReference type="EMBL" id="JACHGO010000007">
    <property type="protein sequence ID" value="MBB5144268.1"/>
    <property type="molecule type" value="Genomic_DNA"/>
</dbReference>
<protein>
    <submittedName>
        <fullName evidence="1">Uncharacterized protein</fullName>
    </submittedName>
</protein>
<accession>A0A7W8C3R6</accession>
<gene>
    <name evidence="1" type="ORF">HNQ38_002379</name>
</gene>
<organism evidence="1 2">
    <name type="scientific">Desulfovibrio intestinalis</name>
    <dbReference type="NCBI Taxonomy" id="58621"/>
    <lineage>
        <taxon>Bacteria</taxon>
        <taxon>Pseudomonadati</taxon>
        <taxon>Thermodesulfobacteriota</taxon>
        <taxon>Desulfovibrionia</taxon>
        <taxon>Desulfovibrionales</taxon>
        <taxon>Desulfovibrionaceae</taxon>
        <taxon>Desulfovibrio</taxon>
    </lineage>
</organism>
<evidence type="ECO:0000313" key="1">
    <source>
        <dbReference type="EMBL" id="MBB5144268.1"/>
    </source>
</evidence>
<proteinExistence type="predicted"/>
<comment type="caution">
    <text evidence="1">The sequence shown here is derived from an EMBL/GenBank/DDBJ whole genome shotgun (WGS) entry which is preliminary data.</text>
</comment>
<name>A0A7W8C3R6_9BACT</name>
<evidence type="ECO:0000313" key="2">
    <source>
        <dbReference type="Proteomes" id="UP000539075"/>
    </source>
</evidence>